<reference evidence="2" key="1">
    <citation type="submission" date="2014-12" db="EMBL/GenBank/DDBJ databases">
        <title>Genome Sequence of Valsa Canker Pathogens Uncovers a Specific Adaption of Colonization on Woody Bark.</title>
        <authorList>
            <person name="Yin Z."/>
            <person name="Liu H."/>
            <person name="Gao X."/>
            <person name="Li Z."/>
            <person name="Song N."/>
            <person name="Ke X."/>
            <person name="Dai Q."/>
            <person name="Wu Y."/>
            <person name="Sun Y."/>
            <person name="Xu J.-R."/>
            <person name="Kang Z.K."/>
            <person name="Wang L."/>
            <person name="Huang L."/>
        </authorList>
    </citation>
    <scope>NUCLEOTIDE SEQUENCE [LARGE SCALE GENOMIC DNA]</scope>
    <source>
        <strain evidence="2">SXYL134</strain>
    </source>
</reference>
<dbReference type="Proteomes" id="UP000078576">
    <property type="component" value="Unassembled WGS sequence"/>
</dbReference>
<evidence type="ECO:0000313" key="2">
    <source>
        <dbReference type="Proteomes" id="UP000078576"/>
    </source>
</evidence>
<accession>A0A194VGG1</accession>
<dbReference type="AlphaFoldDB" id="A0A194VGG1"/>
<proteinExistence type="predicted"/>
<name>A0A194VGG1_CYTMA</name>
<sequence>MPVAIFQFLQDAYDFAHDGTDQDAHNMASAGYGSGHQVVTWQVSCITPRAVLGLDHYQGPDVPSWRLSTKKRQGTLSKVKDAKGFIFPFGF</sequence>
<gene>
    <name evidence="1" type="ORF">VP1G_11477</name>
</gene>
<keyword evidence="2" id="KW-1185">Reference proteome</keyword>
<evidence type="ECO:0000313" key="1">
    <source>
        <dbReference type="EMBL" id="KUI63100.1"/>
    </source>
</evidence>
<protein>
    <submittedName>
        <fullName evidence="1">Uncharacterized protein</fullName>
    </submittedName>
</protein>
<dbReference type="EMBL" id="KN714859">
    <property type="protein sequence ID" value="KUI63100.1"/>
    <property type="molecule type" value="Genomic_DNA"/>
</dbReference>
<organism evidence="1 2">
    <name type="scientific">Cytospora mali</name>
    <name type="common">Apple Valsa canker fungus</name>
    <name type="synonym">Valsa mali</name>
    <dbReference type="NCBI Taxonomy" id="578113"/>
    <lineage>
        <taxon>Eukaryota</taxon>
        <taxon>Fungi</taxon>
        <taxon>Dikarya</taxon>
        <taxon>Ascomycota</taxon>
        <taxon>Pezizomycotina</taxon>
        <taxon>Sordariomycetes</taxon>
        <taxon>Sordariomycetidae</taxon>
        <taxon>Diaporthales</taxon>
        <taxon>Cytosporaceae</taxon>
        <taxon>Cytospora</taxon>
    </lineage>
</organism>